<accession>A0A9W6LJ16</accession>
<dbReference type="InterPro" id="IPR014922">
    <property type="entry name" value="YdhG-like"/>
</dbReference>
<dbReference type="Gene3D" id="3.90.1150.200">
    <property type="match status" value="1"/>
</dbReference>
<proteinExistence type="predicted"/>
<dbReference type="Pfam" id="PF08818">
    <property type="entry name" value="DUF1801"/>
    <property type="match status" value="1"/>
</dbReference>
<dbReference type="RefSeq" id="WP_270115750.1">
    <property type="nucleotide sequence ID" value="NZ_BAAAOL010000001.1"/>
</dbReference>
<dbReference type="Proteomes" id="UP001144313">
    <property type="component" value="Unassembled WGS sequence"/>
</dbReference>
<dbReference type="SUPFAM" id="SSF159888">
    <property type="entry name" value="YdhG-like"/>
    <property type="match status" value="1"/>
</dbReference>
<protein>
    <recommendedName>
        <fullName evidence="1">YdhG-like domain-containing protein</fullName>
    </recommendedName>
</protein>
<dbReference type="EMBL" id="BSDT01000001">
    <property type="protein sequence ID" value="GLI44985.1"/>
    <property type="molecule type" value="Genomic_DNA"/>
</dbReference>
<evidence type="ECO:0000259" key="1">
    <source>
        <dbReference type="Pfam" id="PF08818"/>
    </source>
</evidence>
<comment type="caution">
    <text evidence="2">The sequence shown here is derived from an EMBL/GenBank/DDBJ whole genome shotgun (WGS) entry which is preliminary data.</text>
</comment>
<dbReference type="AlphaFoldDB" id="A0A9W6LJ16"/>
<reference evidence="2" key="1">
    <citation type="submission" date="2022-12" db="EMBL/GenBank/DDBJ databases">
        <title>Reference genome sequencing for broad-spectrum identification of bacterial and archaeal isolates by mass spectrometry.</title>
        <authorList>
            <person name="Sekiguchi Y."/>
            <person name="Tourlousse D.M."/>
        </authorList>
    </citation>
    <scope>NUCLEOTIDE SEQUENCE</scope>
    <source>
        <strain evidence="2">LLR39Z86</strain>
    </source>
</reference>
<name>A0A9W6LJ16_9ACTN</name>
<sequence>MTNRNDKVDQLMERLDHPHKDAVEHLRAVILAVDPGITEQVKWNAPSFRYGGDDRVTFQLKSQDVQLVFHRGAAVREDAETFAFTDDTGLMQWRTNDRAVVAFKDLAEAEANEQAFSGLVRRWIEA</sequence>
<evidence type="ECO:0000313" key="3">
    <source>
        <dbReference type="Proteomes" id="UP001144313"/>
    </source>
</evidence>
<keyword evidence="3" id="KW-1185">Reference proteome</keyword>
<evidence type="ECO:0000313" key="2">
    <source>
        <dbReference type="EMBL" id="GLI44985.1"/>
    </source>
</evidence>
<feature type="domain" description="YdhG-like" evidence="1">
    <location>
        <begin position="19"/>
        <end position="124"/>
    </location>
</feature>
<organism evidence="2 3">
    <name type="scientific">Glycomyces algeriensis</name>
    <dbReference type="NCBI Taxonomy" id="256037"/>
    <lineage>
        <taxon>Bacteria</taxon>
        <taxon>Bacillati</taxon>
        <taxon>Actinomycetota</taxon>
        <taxon>Actinomycetes</taxon>
        <taxon>Glycomycetales</taxon>
        <taxon>Glycomycetaceae</taxon>
        <taxon>Glycomyces</taxon>
    </lineage>
</organism>
<gene>
    <name evidence="2" type="ORF">GALLR39Z86_48350</name>
</gene>